<dbReference type="Gene3D" id="1.20.5.3310">
    <property type="match status" value="1"/>
</dbReference>
<evidence type="ECO:0000256" key="6">
    <source>
        <dbReference type="ARBA" id="ARBA00022989"/>
    </source>
</evidence>
<dbReference type="GO" id="GO:0033281">
    <property type="term" value="C:TAT protein transport complex"/>
    <property type="evidence" value="ECO:0007669"/>
    <property type="project" value="UniProtKB-UniRule"/>
</dbReference>
<dbReference type="PANTHER" id="PTHR42982">
    <property type="entry name" value="SEC-INDEPENDENT PROTEIN TRANSLOCASE PROTEIN TATA"/>
    <property type="match status" value="1"/>
</dbReference>
<dbReference type="Proteomes" id="UP000015388">
    <property type="component" value="Chromosome"/>
</dbReference>
<reference evidence="11 12" key="1">
    <citation type="submission" date="2012-11" db="EMBL/GenBank/DDBJ databases">
        <title>The complete genome sequence of Corynebacterium maris Coryn-1 (=DSM 45190).</title>
        <authorList>
            <person name="Schaffert L."/>
            <person name="Albersmeier A."/>
            <person name="Kalinowski J."/>
            <person name="Ruckert C."/>
        </authorList>
    </citation>
    <scope>NUCLEOTIDE SEQUENCE [LARGE SCALE GENOMIC DNA]</scope>
    <source>
        <strain evidence="12">Coryn-1</strain>
    </source>
</reference>
<evidence type="ECO:0000256" key="3">
    <source>
        <dbReference type="ARBA" id="ARBA00022475"/>
    </source>
</evidence>
<dbReference type="GO" id="GO:0043953">
    <property type="term" value="P:protein transport by the Tat complex"/>
    <property type="evidence" value="ECO:0007669"/>
    <property type="project" value="UniProtKB-UniRule"/>
</dbReference>
<comment type="similarity">
    <text evidence="9">Belongs to the TatA/E family.</text>
</comment>
<dbReference type="PATRIC" id="fig|1224163.3.peg.1364"/>
<organism evidence="11 12">
    <name type="scientific">Corynebacterium maris DSM 45190</name>
    <dbReference type="NCBI Taxonomy" id="1224163"/>
    <lineage>
        <taxon>Bacteria</taxon>
        <taxon>Bacillati</taxon>
        <taxon>Actinomycetota</taxon>
        <taxon>Actinomycetes</taxon>
        <taxon>Mycobacteriales</taxon>
        <taxon>Corynebacteriaceae</taxon>
        <taxon>Corynebacterium</taxon>
    </lineage>
</organism>
<keyword evidence="12" id="KW-1185">Reference proteome</keyword>
<comment type="subcellular location">
    <subcellularLocation>
        <location evidence="1 9">Cell membrane</location>
        <topology evidence="1 9">Single-pass membrane protein</topology>
    </subcellularLocation>
</comment>
<dbReference type="PANTHER" id="PTHR42982:SF8">
    <property type="entry name" value="SEC-INDEPENDENT PROTEIN TRANSLOCASE PROTEIN TATA"/>
    <property type="match status" value="1"/>
</dbReference>
<dbReference type="eggNOG" id="COG1826">
    <property type="taxonomic scope" value="Bacteria"/>
</dbReference>
<feature type="transmembrane region" description="Helical" evidence="9">
    <location>
        <begin position="6"/>
        <end position="25"/>
    </location>
</feature>
<dbReference type="GO" id="GO:0008320">
    <property type="term" value="F:protein transmembrane transporter activity"/>
    <property type="evidence" value="ECO:0007669"/>
    <property type="project" value="UniProtKB-UniRule"/>
</dbReference>
<dbReference type="RefSeq" id="WP_020934764.1">
    <property type="nucleotide sequence ID" value="NC_021915.1"/>
</dbReference>
<evidence type="ECO:0000256" key="9">
    <source>
        <dbReference type="HAMAP-Rule" id="MF_00236"/>
    </source>
</evidence>
<name>S5TIW7_9CORY</name>
<keyword evidence="5 9" id="KW-0653">Protein transport</keyword>
<evidence type="ECO:0000256" key="8">
    <source>
        <dbReference type="ARBA" id="ARBA00023136"/>
    </source>
</evidence>
<sequence>MNIGPAQILIIILVIVLLFGARKLPELARSVGRSMRIFKSEVKEMKDEDAGSTAASATQPTDEDFWNSPENQPRQIPPQQPNPQQPQAQNYQQPNQQNQ</sequence>
<comment type="subunit">
    <text evidence="9">The Tat system comprises two distinct complexes: a TatABC complex, containing multiple copies of TatA, TatB and TatC subunits, and a separate TatA complex, containing only TatA subunits. Substrates initially bind to the TatABC complex, which probably triggers association of the separate TatA complex to form the active translocon.</text>
</comment>
<dbReference type="KEGG" id="cmd:B841_06790"/>
<keyword evidence="2 9" id="KW-0813">Transport</keyword>
<proteinExistence type="inferred from homology"/>
<evidence type="ECO:0000256" key="4">
    <source>
        <dbReference type="ARBA" id="ARBA00022692"/>
    </source>
</evidence>
<keyword evidence="8 9" id="KW-0472">Membrane</keyword>
<keyword evidence="6 9" id="KW-1133">Transmembrane helix</keyword>
<dbReference type="NCBIfam" id="NF001854">
    <property type="entry name" value="PRK00575.1"/>
    <property type="match status" value="1"/>
</dbReference>
<dbReference type="STRING" id="1224163.B841_06790"/>
<evidence type="ECO:0000256" key="7">
    <source>
        <dbReference type="ARBA" id="ARBA00023010"/>
    </source>
</evidence>
<dbReference type="EMBL" id="CP003924">
    <property type="protein sequence ID" value="AGS34831.1"/>
    <property type="molecule type" value="Genomic_DNA"/>
</dbReference>
<feature type="compositionally biased region" description="Pro residues" evidence="10">
    <location>
        <begin position="75"/>
        <end position="84"/>
    </location>
</feature>
<evidence type="ECO:0000313" key="11">
    <source>
        <dbReference type="EMBL" id="AGS34831.1"/>
    </source>
</evidence>
<evidence type="ECO:0000256" key="1">
    <source>
        <dbReference type="ARBA" id="ARBA00004162"/>
    </source>
</evidence>
<accession>S5TIW7</accession>
<dbReference type="AlphaFoldDB" id="S5TIW7"/>
<gene>
    <name evidence="9" type="primary">tatA</name>
    <name evidence="11" type="ORF">B841_06790</name>
</gene>
<dbReference type="Pfam" id="PF02416">
    <property type="entry name" value="TatA_B_E"/>
    <property type="match status" value="1"/>
</dbReference>
<evidence type="ECO:0000256" key="2">
    <source>
        <dbReference type="ARBA" id="ARBA00022448"/>
    </source>
</evidence>
<keyword evidence="7 9" id="KW-0811">Translocation</keyword>
<dbReference type="InterPro" id="IPR006312">
    <property type="entry name" value="TatA/E"/>
</dbReference>
<evidence type="ECO:0000256" key="5">
    <source>
        <dbReference type="ARBA" id="ARBA00022927"/>
    </source>
</evidence>
<dbReference type="HOGENOM" id="CLU_086034_4_0_11"/>
<keyword evidence="4 9" id="KW-0812">Transmembrane</keyword>
<dbReference type="OrthoDB" id="5245163at2"/>
<dbReference type="NCBIfam" id="TIGR01411">
    <property type="entry name" value="tatAE"/>
    <property type="match status" value="1"/>
</dbReference>
<keyword evidence="3 9" id="KW-1003">Cell membrane</keyword>
<feature type="compositionally biased region" description="Low complexity" evidence="10">
    <location>
        <begin position="85"/>
        <end position="99"/>
    </location>
</feature>
<evidence type="ECO:0000313" key="12">
    <source>
        <dbReference type="Proteomes" id="UP000015388"/>
    </source>
</evidence>
<comment type="function">
    <text evidence="9">Part of the twin-arginine translocation (Tat) system that transports large folded proteins containing a characteristic twin-arginine motif in their signal peptide across membranes. TatA could form the protein-conducting channel of the Tat system.</text>
</comment>
<feature type="region of interest" description="Disordered" evidence="10">
    <location>
        <begin position="43"/>
        <end position="99"/>
    </location>
</feature>
<evidence type="ECO:0000256" key="10">
    <source>
        <dbReference type="SAM" id="MobiDB-lite"/>
    </source>
</evidence>
<dbReference type="HAMAP" id="MF_00236">
    <property type="entry name" value="TatA_E"/>
    <property type="match status" value="1"/>
</dbReference>
<protein>
    <recommendedName>
        <fullName evidence="9">Sec-independent protein translocase protein TatA</fullName>
    </recommendedName>
</protein>
<dbReference type="InterPro" id="IPR003369">
    <property type="entry name" value="TatA/B/E"/>
</dbReference>